<name>A0ACD1FDL5_MYCFR</name>
<protein>
    <submittedName>
        <fullName evidence="1">Uncharacterized protein</fullName>
    </submittedName>
</protein>
<proteinExistence type="predicted"/>
<accession>A0ACD1FDL5</accession>
<evidence type="ECO:0000313" key="1">
    <source>
        <dbReference type="EMBL" id="QZH65032.1"/>
    </source>
</evidence>
<evidence type="ECO:0000313" key="2">
    <source>
        <dbReference type="Proteomes" id="UP000825598"/>
    </source>
</evidence>
<keyword evidence="2" id="KW-1185">Reference proteome</keyword>
<gene>
    <name evidence="1" type="ORF">K6L26_23990</name>
</gene>
<reference evidence="1" key="1">
    <citation type="submission" date="2021-07" db="EMBL/GenBank/DDBJ databases">
        <title>Complete Genome Sequences of Mycobacterium farcinogenes Isolated from Clinical Specimens from Patients in Thailand.</title>
        <authorList>
            <person name="Sodsai P."/>
        </authorList>
    </citation>
    <scope>NUCLEOTIDE SEQUENCE</scope>
    <source>
        <strain evidence="1">BKK/CU-MFGFA-001</strain>
    </source>
</reference>
<dbReference type="Proteomes" id="UP000825598">
    <property type="component" value="Chromosome"/>
</dbReference>
<dbReference type="EMBL" id="CP081673">
    <property type="protein sequence ID" value="QZH65032.1"/>
    <property type="molecule type" value="Genomic_DNA"/>
</dbReference>
<sequence length="107" mass="12167">MTNNNSEVTEVERFYAAEGPMATKVFPCDARYYRECLMSDRGAVIVWLSSGDVERTAGTYYLHVGRVRGEENEGVLEIIYLGEVLRSYPAGTWTRWEQMEGADPFTV</sequence>
<organism evidence="1 2">
    <name type="scientific">Mycolicibacterium farcinogenes</name>
    <name type="common">Mycobacterium farcinogenes</name>
    <dbReference type="NCBI Taxonomy" id="1802"/>
    <lineage>
        <taxon>Bacteria</taxon>
        <taxon>Bacillati</taxon>
        <taxon>Actinomycetota</taxon>
        <taxon>Actinomycetes</taxon>
        <taxon>Mycobacteriales</taxon>
        <taxon>Mycobacteriaceae</taxon>
        <taxon>Mycolicibacterium</taxon>
    </lineage>
</organism>